<proteinExistence type="predicted"/>
<dbReference type="AlphaFoldDB" id="A0A565CQY9"/>
<evidence type="ECO:0000256" key="1">
    <source>
        <dbReference type="ARBA" id="ARBA00022741"/>
    </source>
</evidence>
<sequence>MNERNDSGPSVIDKDTSSMELRAKDDGVDTADEPEESNNSDKPEEGNDEIVNQDNFGDTENLEDKIENKEEALADPAGLTPDVGNGQIDDDMEIDETDEVEKEDADQQEEPSPEDQMHPEEGEYDQETQEPAGETMEDRAEDMCESSRKEDPGVDLEQKSETEPIEGKETMSEDVKPNFCNDNISGVDSGSQNPHGSNGMGAGSTAPQENLSATNVSDELTDSMDQPLGSNTEMNLTMTSLASGETLTDKITKMDQSSTSQQTKVNPYRNVGDALKEWKERVRVSSDLGEKQEAENEMEDPDAGEYGYASKFDAGASQALGPALPEQVNTNMREGESEEERLAGNQDEASPMDVDDVNPENKPAVQSKPSIRNSI</sequence>
<feature type="compositionally biased region" description="Acidic residues" evidence="3">
    <location>
        <begin position="28"/>
        <end position="38"/>
    </location>
</feature>
<reference evidence="4" key="1">
    <citation type="submission" date="2019-07" db="EMBL/GenBank/DDBJ databases">
        <authorList>
            <person name="Dittberner H."/>
        </authorList>
    </citation>
    <scope>NUCLEOTIDE SEQUENCE [LARGE SCALE GENOMIC DNA]</scope>
</reference>
<feature type="compositionally biased region" description="Basic and acidic residues" evidence="3">
    <location>
        <begin position="62"/>
        <end position="72"/>
    </location>
</feature>
<keyword evidence="5" id="KW-1185">Reference proteome</keyword>
<feature type="compositionally biased region" description="Basic and acidic residues" evidence="3">
    <location>
        <begin position="282"/>
        <end position="294"/>
    </location>
</feature>
<name>A0A565CQY9_9BRAS</name>
<organism evidence="4 5">
    <name type="scientific">Arabis nemorensis</name>
    <dbReference type="NCBI Taxonomy" id="586526"/>
    <lineage>
        <taxon>Eukaryota</taxon>
        <taxon>Viridiplantae</taxon>
        <taxon>Streptophyta</taxon>
        <taxon>Embryophyta</taxon>
        <taxon>Tracheophyta</taxon>
        <taxon>Spermatophyta</taxon>
        <taxon>Magnoliopsida</taxon>
        <taxon>eudicotyledons</taxon>
        <taxon>Gunneridae</taxon>
        <taxon>Pentapetalae</taxon>
        <taxon>rosids</taxon>
        <taxon>malvids</taxon>
        <taxon>Brassicales</taxon>
        <taxon>Brassicaceae</taxon>
        <taxon>Arabideae</taxon>
        <taxon>Arabis</taxon>
    </lineage>
</organism>
<comment type="caution">
    <text evidence="4">The sequence shown here is derived from an EMBL/GenBank/DDBJ whole genome shotgun (WGS) entry which is preliminary data.</text>
</comment>
<dbReference type="GO" id="GO:0005634">
    <property type="term" value="C:nucleus"/>
    <property type="evidence" value="ECO:0007669"/>
    <property type="project" value="TreeGrafter"/>
</dbReference>
<evidence type="ECO:0000256" key="2">
    <source>
        <dbReference type="ARBA" id="ARBA00022840"/>
    </source>
</evidence>
<evidence type="ECO:0000313" key="5">
    <source>
        <dbReference type="Proteomes" id="UP000489600"/>
    </source>
</evidence>
<keyword evidence="2" id="KW-0067">ATP-binding</keyword>
<dbReference type="OrthoDB" id="5186at2759"/>
<evidence type="ECO:0000256" key="3">
    <source>
        <dbReference type="SAM" id="MobiDB-lite"/>
    </source>
</evidence>
<keyword evidence="1" id="KW-0547">Nucleotide-binding</keyword>
<accession>A0A565CQY9</accession>
<evidence type="ECO:0000313" key="4">
    <source>
        <dbReference type="EMBL" id="VVB16032.1"/>
    </source>
</evidence>
<feature type="region of interest" description="Disordered" evidence="3">
    <location>
        <begin position="282"/>
        <end position="375"/>
    </location>
</feature>
<feature type="compositionally biased region" description="Polar residues" evidence="3">
    <location>
        <begin position="180"/>
        <end position="196"/>
    </location>
</feature>
<dbReference type="GO" id="GO:0005524">
    <property type="term" value="F:ATP binding"/>
    <property type="evidence" value="ECO:0007669"/>
    <property type="project" value="UniProtKB-KW"/>
</dbReference>
<feature type="compositionally biased region" description="Acidic residues" evidence="3">
    <location>
        <begin position="88"/>
        <end position="113"/>
    </location>
</feature>
<protein>
    <submittedName>
        <fullName evidence="4">Uncharacterized protein</fullName>
    </submittedName>
</protein>
<feature type="compositionally biased region" description="Basic and acidic residues" evidence="3">
    <location>
        <begin position="1"/>
        <end position="27"/>
    </location>
</feature>
<feature type="region of interest" description="Disordered" evidence="3">
    <location>
        <begin position="1"/>
        <end position="232"/>
    </location>
</feature>
<dbReference type="EMBL" id="CABITT030000008">
    <property type="protein sequence ID" value="VVB16032.1"/>
    <property type="molecule type" value="Genomic_DNA"/>
</dbReference>
<feature type="compositionally biased region" description="Basic and acidic residues" evidence="3">
    <location>
        <begin position="136"/>
        <end position="176"/>
    </location>
</feature>
<dbReference type="GO" id="GO:0000027">
    <property type="term" value="P:ribosomal large subunit assembly"/>
    <property type="evidence" value="ECO:0007669"/>
    <property type="project" value="TreeGrafter"/>
</dbReference>
<dbReference type="Proteomes" id="UP000489600">
    <property type="component" value="Unassembled WGS sequence"/>
</dbReference>
<dbReference type="PANTHER" id="PTHR48103">
    <property type="entry name" value="MIDASIN-RELATED"/>
    <property type="match status" value="1"/>
</dbReference>
<feature type="compositionally biased region" description="Polar residues" evidence="3">
    <location>
        <begin position="205"/>
        <end position="218"/>
    </location>
</feature>
<dbReference type="PANTHER" id="PTHR48103:SF2">
    <property type="entry name" value="MIDASIN"/>
    <property type="match status" value="1"/>
</dbReference>
<gene>
    <name evidence="4" type="ORF">ANE_LOCUS26476</name>
</gene>
<dbReference type="GO" id="GO:0030687">
    <property type="term" value="C:preribosome, large subunit precursor"/>
    <property type="evidence" value="ECO:0007669"/>
    <property type="project" value="TreeGrafter"/>
</dbReference>
<dbReference type="GO" id="GO:0000055">
    <property type="term" value="P:ribosomal large subunit export from nucleus"/>
    <property type="evidence" value="ECO:0007669"/>
    <property type="project" value="TreeGrafter"/>
</dbReference>